<protein>
    <submittedName>
        <fullName evidence="2">HDOD domain-containing protein</fullName>
    </submittedName>
</protein>
<dbReference type="RefSeq" id="WP_050660200.1">
    <property type="nucleotide sequence ID" value="NZ_LFWC01000016.1"/>
</dbReference>
<dbReference type="InterPro" id="IPR052340">
    <property type="entry name" value="RNase_Y/CdgJ"/>
</dbReference>
<dbReference type="OrthoDB" id="9770715at2"/>
<evidence type="ECO:0000313" key="3">
    <source>
        <dbReference type="Proteomes" id="UP000268033"/>
    </source>
</evidence>
<feature type="domain" description="HDOD" evidence="1">
    <location>
        <begin position="13"/>
        <end position="203"/>
    </location>
</feature>
<dbReference type="PANTHER" id="PTHR33525">
    <property type="match status" value="1"/>
</dbReference>
<proteinExistence type="predicted"/>
<comment type="caution">
    <text evidence="2">The sequence shown here is derived from an EMBL/GenBank/DDBJ whole genome shotgun (WGS) entry which is preliminary data.</text>
</comment>
<evidence type="ECO:0000313" key="2">
    <source>
        <dbReference type="EMBL" id="ROQ18813.1"/>
    </source>
</evidence>
<gene>
    <name evidence="2" type="ORF">EDC28_1151</name>
</gene>
<dbReference type="AlphaFoldDB" id="A0A3N1NRQ8"/>
<name>A0A3N1NRQ8_9GAMM</name>
<dbReference type="PROSITE" id="PS51833">
    <property type="entry name" value="HDOD"/>
    <property type="match status" value="1"/>
</dbReference>
<dbReference type="InterPro" id="IPR013976">
    <property type="entry name" value="HDOD"/>
</dbReference>
<dbReference type="Pfam" id="PF08668">
    <property type="entry name" value="HDOD"/>
    <property type="match status" value="1"/>
</dbReference>
<evidence type="ECO:0000259" key="1">
    <source>
        <dbReference type="PROSITE" id="PS51833"/>
    </source>
</evidence>
<dbReference type="PANTHER" id="PTHR33525:SF6">
    <property type="entry name" value="HDOD DOMAIN-CONTAINING PROTEIN"/>
    <property type="match status" value="1"/>
</dbReference>
<dbReference type="Gene3D" id="1.10.3210.10">
    <property type="entry name" value="Hypothetical protein af1432"/>
    <property type="match status" value="1"/>
</dbReference>
<reference evidence="2 3" key="1">
    <citation type="submission" date="2018-11" db="EMBL/GenBank/DDBJ databases">
        <title>Genomic Encyclopedia of Type Strains, Phase IV (KMG-IV): sequencing the most valuable type-strain genomes for metagenomic binning, comparative biology and taxonomic classification.</title>
        <authorList>
            <person name="Goeker M."/>
        </authorList>
    </citation>
    <scope>NUCLEOTIDE SEQUENCE [LARGE SCALE GENOMIC DNA]</scope>
    <source>
        <strain evidence="2 3">DSM 21945</strain>
    </source>
</reference>
<dbReference type="SUPFAM" id="SSF109604">
    <property type="entry name" value="HD-domain/PDEase-like"/>
    <property type="match status" value="1"/>
</dbReference>
<sequence length="289" mass="31557">MQLQEFFDKPHLLPNIPEVVQDLIATFNDPDPDIFRIIDDLSRDPVLSAKVLRLANSSRFGGVREIASVKEASIRLGLERLRTLVIASGLISATTGLPGIDLKKFWENSFLTAELCRQLAVSAGLPAEQQFTCGMLHDIGLLILVVSHPKEADDIMALTSRQGRVKAEQAVLGFTSAEIGAELARRWQFPLTVVNGLKHQFSPLNGDFSPEAALVYLSTWLVEQGGGADARPEWSENLAMTLGVQLRKGDEPPPSWPEQVAKKVGLDWPALVSAQEAVARDGSPFLMAV</sequence>
<dbReference type="EMBL" id="RJUL01000015">
    <property type="protein sequence ID" value="ROQ18813.1"/>
    <property type="molecule type" value="Genomic_DNA"/>
</dbReference>
<dbReference type="STRING" id="584787.GCA_001247655_01319"/>
<accession>A0A3N1NRQ8</accession>
<keyword evidence="3" id="KW-1185">Reference proteome</keyword>
<organism evidence="2 3">
    <name type="scientific">Gallaecimonas pentaromativorans</name>
    <dbReference type="NCBI Taxonomy" id="584787"/>
    <lineage>
        <taxon>Bacteria</taxon>
        <taxon>Pseudomonadati</taxon>
        <taxon>Pseudomonadota</taxon>
        <taxon>Gammaproteobacteria</taxon>
        <taxon>Enterobacterales</taxon>
        <taxon>Gallaecimonadaceae</taxon>
        <taxon>Gallaecimonas</taxon>
    </lineage>
</organism>
<dbReference type="Proteomes" id="UP000268033">
    <property type="component" value="Unassembled WGS sequence"/>
</dbReference>